<protein>
    <submittedName>
        <fullName evidence="1">Uncharacterized protein</fullName>
    </submittedName>
</protein>
<dbReference type="EMBL" id="JABENB010000002">
    <property type="protein sequence ID" value="NNG40240.1"/>
    <property type="molecule type" value="Genomic_DNA"/>
</dbReference>
<organism evidence="1 2">
    <name type="scientific">Flexivirga aerilata</name>
    <dbReference type="NCBI Taxonomy" id="1656889"/>
    <lineage>
        <taxon>Bacteria</taxon>
        <taxon>Bacillati</taxon>
        <taxon>Actinomycetota</taxon>
        <taxon>Actinomycetes</taxon>
        <taxon>Micrococcales</taxon>
        <taxon>Dermacoccaceae</taxon>
        <taxon>Flexivirga</taxon>
    </lineage>
</organism>
<dbReference type="Proteomes" id="UP000557772">
    <property type="component" value="Unassembled WGS sequence"/>
</dbReference>
<dbReference type="RefSeq" id="WP_171156336.1">
    <property type="nucleotide sequence ID" value="NZ_JABENB010000002.1"/>
</dbReference>
<name>A0A849APJ9_9MICO</name>
<accession>A0A849APJ9</accession>
<gene>
    <name evidence="1" type="ORF">HJ588_13285</name>
</gene>
<comment type="caution">
    <text evidence="1">The sequence shown here is derived from an EMBL/GenBank/DDBJ whole genome shotgun (WGS) entry which is preliminary data.</text>
</comment>
<reference evidence="1 2" key="1">
    <citation type="submission" date="2020-05" db="EMBL/GenBank/DDBJ databases">
        <title>Flexivirga sp. ID2601S isolated from air conditioner.</title>
        <authorList>
            <person name="Kim D.H."/>
        </authorList>
    </citation>
    <scope>NUCLEOTIDE SEQUENCE [LARGE SCALE GENOMIC DNA]</scope>
    <source>
        <strain evidence="1 2">ID2601S</strain>
    </source>
</reference>
<evidence type="ECO:0000313" key="1">
    <source>
        <dbReference type="EMBL" id="NNG40240.1"/>
    </source>
</evidence>
<sequence>MRWQELFADLEAQLVAEARLEQAAEVPDRTRRERADVSWLDRAARSAGTVITCATAAGVVRGALEDLGREWLLVQEQGRHAALLPTAAVLSVTGLSVRSDDDRGMGRRFGLGVALRAIARDRAPVAVHDIAGGLATGTIDRVGSDHLDLAEHPADALRRPTALTGHRVIPFAAIAIVRRA</sequence>
<keyword evidence="2" id="KW-1185">Reference proteome</keyword>
<dbReference type="AlphaFoldDB" id="A0A849APJ9"/>
<evidence type="ECO:0000313" key="2">
    <source>
        <dbReference type="Proteomes" id="UP000557772"/>
    </source>
</evidence>
<proteinExistence type="predicted"/>